<evidence type="ECO:0000313" key="2">
    <source>
        <dbReference type="Proteomes" id="UP000247634"/>
    </source>
</evidence>
<evidence type="ECO:0000313" key="1">
    <source>
        <dbReference type="EMBL" id="AWT43361.1"/>
    </source>
</evidence>
<reference evidence="1 2" key="1">
    <citation type="submission" date="2018-06" db="EMBL/GenBank/DDBJ databases">
        <title>The complete genome sequence of a nosiheptide producer Streptomyces actuosus ATCC 25421: deducing the ability of producing a new class III lantibiotics.</title>
        <authorList>
            <person name="Liu W."/>
            <person name="Sun F."/>
            <person name="Hu Y."/>
        </authorList>
    </citation>
    <scope>NUCLEOTIDE SEQUENCE [LARGE SCALE GENOMIC DNA]</scope>
    <source>
        <strain evidence="1 2">ATCC 25421</strain>
    </source>
</reference>
<sequence>MTSTAHAPLPFDIAGLGTLVVMPWSGEAPDGSDMPYLLAYSLGDAEGGPATTTAAIERLLRDHGLPVGGDLVDGAAEPDLPVALRVEGDTAVVTLPHLNARCSPPQEWLTAVRRRRHAYLVFTTRPWPEAVPGRQVTPEALAAFAGAEETLAAAAHLVLPARGPRS</sequence>
<keyword evidence="2" id="KW-1185">Reference proteome</keyword>
<dbReference type="KEGG" id="sact:DMT42_14230"/>
<dbReference type="Pfam" id="PF19374">
    <property type="entry name" value="DUF5949"/>
    <property type="match status" value="1"/>
</dbReference>
<dbReference type="InterPro" id="IPR045993">
    <property type="entry name" value="DUF5949"/>
</dbReference>
<name>A0A2U9P2F1_STRAS</name>
<proteinExistence type="predicted"/>
<dbReference type="RefSeq" id="WP_110628279.1">
    <property type="nucleotide sequence ID" value="NZ_CP029788.1"/>
</dbReference>
<organism evidence="1 2">
    <name type="scientific">Streptomyces actuosus</name>
    <dbReference type="NCBI Taxonomy" id="1885"/>
    <lineage>
        <taxon>Bacteria</taxon>
        <taxon>Bacillati</taxon>
        <taxon>Actinomycetota</taxon>
        <taxon>Actinomycetes</taxon>
        <taxon>Kitasatosporales</taxon>
        <taxon>Streptomycetaceae</taxon>
        <taxon>Streptomyces</taxon>
    </lineage>
</organism>
<protein>
    <submittedName>
        <fullName evidence="1">Uncharacterized protein</fullName>
    </submittedName>
</protein>
<dbReference type="OrthoDB" id="4309362at2"/>
<dbReference type="AlphaFoldDB" id="A0A2U9P2F1"/>
<accession>A0A2U9P2F1</accession>
<dbReference type="EMBL" id="CP029788">
    <property type="protein sequence ID" value="AWT43361.1"/>
    <property type="molecule type" value="Genomic_DNA"/>
</dbReference>
<dbReference type="Proteomes" id="UP000247634">
    <property type="component" value="Chromosome"/>
</dbReference>
<gene>
    <name evidence="1" type="ORF">DMT42_14230</name>
</gene>